<dbReference type="GO" id="GO:0051781">
    <property type="term" value="P:positive regulation of cell division"/>
    <property type="evidence" value="ECO:0007669"/>
    <property type="project" value="UniProtKB-KW"/>
</dbReference>
<dbReference type="Gene3D" id="1.10.150.50">
    <property type="entry name" value="Transcription Factor, Ets-1"/>
    <property type="match status" value="1"/>
</dbReference>
<dbReference type="CDD" id="cd09525">
    <property type="entry name" value="SAM_GAREM"/>
    <property type="match status" value="1"/>
</dbReference>
<feature type="domain" description="CABIT" evidence="6">
    <location>
        <begin position="194"/>
        <end position="411"/>
    </location>
</feature>
<evidence type="ECO:0000256" key="2">
    <source>
        <dbReference type="ARBA" id="ARBA00022553"/>
    </source>
</evidence>
<dbReference type="InterPro" id="IPR025946">
    <property type="entry name" value="CABIT_dom"/>
</dbReference>
<proteinExistence type="inferred from homology"/>
<protein>
    <recommendedName>
        <fullName evidence="4">GRB2-associated and regulator of MAPK1</fullName>
    </recommendedName>
</protein>
<feature type="compositionally biased region" description="Polar residues" evidence="5">
    <location>
        <begin position="741"/>
        <end position="751"/>
    </location>
</feature>
<feature type="compositionally biased region" description="Polar residues" evidence="5">
    <location>
        <begin position="648"/>
        <end position="684"/>
    </location>
</feature>
<dbReference type="GO" id="GO:0071364">
    <property type="term" value="P:cellular response to epidermal growth factor stimulus"/>
    <property type="evidence" value="ECO:0007669"/>
    <property type="project" value="TreeGrafter"/>
</dbReference>
<dbReference type="InterPro" id="IPR052281">
    <property type="entry name" value="GAREM"/>
</dbReference>
<dbReference type="PANTHER" id="PTHR14454">
    <property type="entry name" value="GRB2-ASSOCIATED AND REGULATOR OF MAPK PROTEIN FAMILY MEMBER"/>
    <property type="match status" value="1"/>
</dbReference>
<keyword evidence="9" id="KW-1185">Reference proteome</keyword>
<accession>A0A835TSE4</accession>
<reference evidence="8" key="3">
    <citation type="submission" date="2022-01" db="EMBL/GenBank/DDBJ databases">
        <authorList>
            <person name="Rubenstein D.R."/>
        </authorList>
    </citation>
    <scope>NUCLEOTIDE SEQUENCE</scope>
    <source>
        <strain evidence="8">SS15</strain>
        <tissue evidence="8">Liver</tissue>
    </source>
</reference>
<dbReference type="PANTHER" id="PTHR14454:SF6">
    <property type="entry name" value="GRB2-ASSOCIATED AND REGULATOR OF MAPK PROTEIN 1"/>
    <property type="match status" value="1"/>
</dbReference>
<dbReference type="Pfam" id="PF12736">
    <property type="entry name" value="CABIT"/>
    <property type="match status" value="2"/>
</dbReference>
<keyword evidence="3" id="KW-0497">Mitogen</keyword>
<evidence type="ECO:0000256" key="5">
    <source>
        <dbReference type="SAM" id="MobiDB-lite"/>
    </source>
</evidence>
<dbReference type="EMBL" id="JADDUC020000001">
    <property type="protein sequence ID" value="KAI1243360.1"/>
    <property type="molecule type" value="Genomic_DNA"/>
</dbReference>
<dbReference type="OrthoDB" id="6077228at2759"/>
<dbReference type="GO" id="GO:0070374">
    <property type="term" value="P:positive regulation of ERK1 and ERK2 cascade"/>
    <property type="evidence" value="ECO:0007669"/>
    <property type="project" value="UniProtKB-ARBA"/>
</dbReference>
<gene>
    <name evidence="8" type="ORF">IHE44_0000955</name>
    <name evidence="7" type="ORF">IHE44_002866</name>
</gene>
<comment type="similarity">
    <text evidence="1">Belongs to the GAREM family.</text>
</comment>
<evidence type="ECO:0000313" key="8">
    <source>
        <dbReference type="EMBL" id="KAI1243360.1"/>
    </source>
</evidence>
<feature type="region of interest" description="Disordered" evidence="5">
    <location>
        <begin position="728"/>
        <end position="757"/>
    </location>
</feature>
<reference evidence="7" key="1">
    <citation type="submission" date="2020-10" db="EMBL/GenBank/DDBJ databases">
        <title>Feather gene expression reveals the developmental basis of iridescence in African starlings.</title>
        <authorList>
            <person name="Rubenstein D.R."/>
        </authorList>
    </citation>
    <scope>NUCLEOTIDE SEQUENCE</scope>
    <source>
        <strain evidence="7">SS15</strain>
        <tissue evidence="7">Liver</tissue>
    </source>
</reference>
<feature type="domain" description="CABIT" evidence="6">
    <location>
        <begin position="37"/>
        <end position="82"/>
    </location>
</feature>
<comment type="caution">
    <text evidence="7">The sequence shown here is derived from an EMBL/GenBank/DDBJ whole genome shotgun (WGS) entry which is preliminary data.</text>
</comment>
<reference evidence="8 9" key="2">
    <citation type="journal article" date="2021" name="J. Hered.">
        <title>Feather Gene Expression Elucidates the Developmental Basis of Plumage Iridescence in African Starlings.</title>
        <authorList>
            <person name="Rubenstein D.R."/>
            <person name="Corvelo A."/>
            <person name="MacManes M.D."/>
            <person name="Maia R."/>
            <person name="Narzisi G."/>
            <person name="Rousaki A."/>
            <person name="Vandenabeele P."/>
            <person name="Shawkey M.D."/>
            <person name="Solomon J."/>
        </authorList>
    </citation>
    <scope>NUCLEOTIDE SEQUENCE [LARGE SCALE GENOMIC DNA]</scope>
    <source>
        <strain evidence="8">SS15</strain>
    </source>
</reference>
<evidence type="ECO:0000313" key="7">
    <source>
        <dbReference type="EMBL" id="KAG0117302.1"/>
    </source>
</evidence>
<evidence type="ECO:0000256" key="3">
    <source>
        <dbReference type="ARBA" id="ARBA00023246"/>
    </source>
</evidence>
<dbReference type="EMBL" id="JADDUC010000144">
    <property type="protein sequence ID" value="KAG0117302.1"/>
    <property type="molecule type" value="Genomic_DNA"/>
</dbReference>
<evidence type="ECO:0000313" key="9">
    <source>
        <dbReference type="Proteomes" id="UP000618051"/>
    </source>
</evidence>
<organism evidence="7">
    <name type="scientific">Lamprotornis superbus</name>
    <dbReference type="NCBI Taxonomy" id="245042"/>
    <lineage>
        <taxon>Eukaryota</taxon>
        <taxon>Metazoa</taxon>
        <taxon>Chordata</taxon>
        <taxon>Craniata</taxon>
        <taxon>Vertebrata</taxon>
        <taxon>Euteleostomi</taxon>
        <taxon>Archelosauria</taxon>
        <taxon>Archosauria</taxon>
        <taxon>Dinosauria</taxon>
        <taxon>Saurischia</taxon>
        <taxon>Theropoda</taxon>
        <taxon>Coelurosauria</taxon>
        <taxon>Aves</taxon>
        <taxon>Neognathae</taxon>
        <taxon>Neoaves</taxon>
        <taxon>Telluraves</taxon>
        <taxon>Australaves</taxon>
        <taxon>Passeriformes</taxon>
        <taxon>Sturnidae</taxon>
        <taxon>Lamprotornis</taxon>
    </lineage>
</organism>
<sequence length="1282" mass="142970">MDLMEEAEVFLGPEGNVSPVAKHKIRFRCNRLQQIIGETVEGLRESDYLLIHSCRQWTTITAHSLEEGHYVIGPKIEIPVHYAVLSETHEGVKGSDGASESKGLQEPEPDVLVLTFVIPLLAVGVMYWLQALATNPNFLSPEEIADIVHTDMHGLRWQAVPLDVLIRILGAAAECWVLGMGGSAEPLALAPLLEGQFKLLEQDRDIKEPVQYFNSVEEVAKAFPERVYVMEEITFNVKVASGECNEDTEVYNITLSTGDELTLMGQAEILYAKSSKEKSRLNTIFKKIGKLNSISKLGRGKMPCLICMNHRTNESISLPFQCKGKFSTRSPLEVQMQEGEHTIRNIVEKTRLPVNVTVPSPTPRNPYDLHFIREGHRYKFVNIQTKTVVVCCVLRGNKIIPMHFPLHLTLPKFILPDSVVKGELWHEPLIQHWFNICQEQFDIDEYSRAVRDVKTDWNDDCKSPKKSRCTGHSHVPNSLSYARDELTQSFHRLSVCVYGNNLHGNSEVNLHGCRDLCNEWALFSHDALQYQESGDSSSDYLFPEVGEESMFLPTKPELPYEELWLDQGSGKGGDQPLSCSLSEKNKCDNYRGSFRSKCGTASLPVPATIGTTTKSSDVSLPPPPVPPKSEAPSSASPSIPPRTVKPARQQTRSPSPTLSYYSSGLHNINVTESDNTNPAESTPVSCYPCNMMKTESKEPESTMPLGSPSAEALPSRLSWPNHFTGTAEGLNRSDFLLDPSRSYSYPRQKTPGTPKRNCPAPLTFDFDGCELPTGYSPLTPAEFTNTISSCPKSASYSLDCTDEKTLGVSNTKQSHSCPALPPRAPKSSEDKTVTDMCPLPLKIDGAEEESKAGSPVVLEDQYLAKKGMQDTFSVSYPFSSPLHLQLAPRSCGDGSPWQPPTDLSGLSIEEVSKSLRFIGLSEDVISFFVTEKIDGNLLVQLTEEILSEDFKLSKLQVKKILQFINGWRPKMKIPRTIMLPNNIKLMSKEIAPTFSTDDVAKIKKFCKTQTKFETETKIAITMHTNTVGITLQLLSKPFIQDYLSPENNEVVKKKKSITGLGPPPTKATSGFTAAAQCTAGYSRHIQGSWQKFEVNTGFQSILFKCLEDESLSIHFCKANSVLVNTELKDFYYYPYGASPKVQPIQHTDIVKGKYCTQAVLKDVRDNMGPPIAVTNDGVSLLYPRKKTNSRPLEEEDNQHAQQWTKYGRALDMTLDTDTCDHGAESRLTCFYTNTFHTKYESDYGVKRTVTDQQLLKWLWLATTLPLQKHTPGRLHSFTDEAT</sequence>
<feature type="region of interest" description="Disordered" evidence="5">
    <location>
        <begin position="605"/>
        <end position="713"/>
    </location>
</feature>
<dbReference type="GO" id="GO:0070064">
    <property type="term" value="F:proline-rich region binding"/>
    <property type="evidence" value="ECO:0007669"/>
    <property type="project" value="TreeGrafter"/>
</dbReference>
<dbReference type="Proteomes" id="UP000618051">
    <property type="component" value="Unassembled WGS sequence"/>
</dbReference>
<name>A0A835TSE4_9PASS</name>
<keyword evidence="2" id="KW-0597">Phosphoprotein</keyword>
<feature type="compositionally biased region" description="Pro residues" evidence="5">
    <location>
        <begin position="620"/>
        <end position="629"/>
    </location>
</feature>
<dbReference type="FunFam" id="1.10.150.50:FF:000042">
    <property type="entry name" value="GRB2-associated and regulator of MAPK protein 1"/>
    <property type="match status" value="1"/>
</dbReference>
<dbReference type="SUPFAM" id="SSF47769">
    <property type="entry name" value="SAM/Pointed domain"/>
    <property type="match status" value="1"/>
</dbReference>
<evidence type="ECO:0000256" key="1">
    <source>
        <dbReference type="ARBA" id="ARBA00006392"/>
    </source>
</evidence>
<evidence type="ECO:0000259" key="6">
    <source>
        <dbReference type="Pfam" id="PF12736"/>
    </source>
</evidence>
<evidence type="ECO:0000256" key="4">
    <source>
        <dbReference type="ARBA" id="ARBA00077585"/>
    </source>
</evidence>
<feature type="region of interest" description="Disordered" evidence="5">
    <location>
        <begin position="809"/>
        <end position="833"/>
    </location>
</feature>
<dbReference type="InterPro" id="IPR013761">
    <property type="entry name" value="SAM/pointed_sf"/>
</dbReference>
<dbReference type="GO" id="GO:0007173">
    <property type="term" value="P:epidermal growth factor receptor signaling pathway"/>
    <property type="evidence" value="ECO:0007669"/>
    <property type="project" value="TreeGrafter"/>
</dbReference>